<reference evidence="2" key="1">
    <citation type="journal article" date="2017" name="Appl. Environ. Microbiol.">
        <title>Parallel evolution of two clades of a major Atlantic endemic Vibrio parahaemolyticus pathogen lineage by independent acquisition of related pathogenicity islands.</title>
        <authorList>
            <person name="Xu F."/>
            <person name="Gonzalez-Escalona N."/>
            <person name="Drees K.P."/>
            <person name="Sebra R.P."/>
            <person name="Cooper V.S."/>
            <person name="Jones S.H."/>
            <person name="Whistler C.A."/>
        </authorList>
    </citation>
    <scope>NUCLEOTIDE SEQUENCE</scope>
    <source>
        <strain evidence="2">MAVP-QPI</strain>
    </source>
</reference>
<dbReference type="AlphaFoldDB" id="A0A286SFP8"/>
<dbReference type="RefSeq" id="WP_021448350.1">
    <property type="nucleotide sequence ID" value="NZ_CP011885.1"/>
</dbReference>
<evidence type="ECO:0000256" key="1">
    <source>
        <dbReference type="SAM" id="Coils"/>
    </source>
</evidence>
<gene>
    <name evidence="2" type="primary">hlyD_2</name>
    <name evidence="2" type="ORF">MAVP-QPI_00004</name>
</gene>
<protein>
    <submittedName>
        <fullName evidence="2">Hemolysin secretion protein D</fullName>
    </submittedName>
</protein>
<organism evidence="2">
    <name type="scientific">Vibrio parahaemolyticus</name>
    <dbReference type="NCBI Taxonomy" id="670"/>
    <lineage>
        <taxon>Bacteria</taxon>
        <taxon>Pseudomonadati</taxon>
        <taxon>Pseudomonadota</taxon>
        <taxon>Gammaproteobacteria</taxon>
        <taxon>Vibrionales</taxon>
        <taxon>Vibrionaceae</taxon>
        <taxon>Vibrio</taxon>
    </lineage>
</organism>
<sequence>MAKSKISKKLSLDKKKSERLTILARINRYEHLSRVEKSRLDDFKNLLRKQAIAKHVVIEQENKYLEAENELHVYKSQLEKIESEILSAKEEYHLVTKLFKNEILDKIRQTTDSIKLLTLEVEKIKIANRLR</sequence>
<proteinExistence type="predicted"/>
<accession>A0A286SFP8</accession>
<name>A0A286SFP8_VIBPH</name>
<feature type="coiled-coil region" evidence="1">
    <location>
        <begin position="57"/>
        <end position="91"/>
    </location>
</feature>
<dbReference type="EMBL" id="MF066646">
    <property type="protein sequence ID" value="ATA65952.1"/>
    <property type="molecule type" value="Genomic_DNA"/>
</dbReference>
<evidence type="ECO:0000313" key="2">
    <source>
        <dbReference type="EMBL" id="ATA65952.1"/>
    </source>
</evidence>
<keyword evidence="1" id="KW-0175">Coiled coil</keyword>